<dbReference type="InterPro" id="IPR006694">
    <property type="entry name" value="Fatty_acid_hydroxylase"/>
</dbReference>
<evidence type="ECO:0000313" key="7">
    <source>
        <dbReference type="EMBL" id="KAJ5168932.1"/>
    </source>
</evidence>
<dbReference type="GO" id="GO:0008610">
    <property type="term" value="P:lipid biosynthetic process"/>
    <property type="evidence" value="ECO:0007669"/>
    <property type="project" value="InterPro"/>
</dbReference>
<comment type="caution">
    <text evidence="7">The sequence shown here is derived from an EMBL/GenBank/DDBJ whole genome shotgun (WGS) entry which is preliminary data.</text>
</comment>
<gene>
    <name evidence="7" type="ORF">N7482_004526</name>
</gene>
<feature type="transmembrane region" description="Helical" evidence="5">
    <location>
        <begin position="55"/>
        <end position="75"/>
    </location>
</feature>
<evidence type="ECO:0000313" key="8">
    <source>
        <dbReference type="Proteomes" id="UP001149163"/>
    </source>
</evidence>
<keyword evidence="8" id="KW-1185">Reference proteome</keyword>
<proteinExistence type="predicted"/>
<dbReference type="RefSeq" id="XP_056545393.1">
    <property type="nucleotide sequence ID" value="XM_056686651.1"/>
</dbReference>
<accession>A0A9W9ICK8</accession>
<name>A0A9W9ICK8_9EURO</name>
<dbReference type="GO" id="GO:0016020">
    <property type="term" value="C:membrane"/>
    <property type="evidence" value="ECO:0007669"/>
    <property type="project" value="UniProtKB-SubCell"/>
</dbReference>
<dbReference type="EMBL" id="JAPQKN010000002">
    <property type="protein sequence ID" value="KAJ5168932.1"/>
    <property type="molecule type" value="Genomic_DNA"/>
</dbReference>
<dbReference type="PANTHER" id="PTHR11863">
    <property type="entry name" value="STEROL DESATURASE"/>
    <property type="match status" value="1"/>
</dbReference>
<dbReference type="Proteomes" id="UP001149163">
    <property type="component" value="Unassembled WGS sequence"/>
</dbReference>
<organism evidence="7 8">
    <name type="scientific">Penicillium canariense</name>
    <dbReference type="NCBI Taxonomy" id="189055"/>
    <lineage>
        <taxon>Eukaryota</taxon>
        <taxon>Fungi</taxon>
        <taxon>Dikarya</taxon>
        <taxon>Ascomycota</taxon>
        <taxon>Pezizomycotina</taxon>
        <taxon>Eurotiomycetes</taxon>
        <taxon>Eurotiomycetidae</taxon>
        <taxon>Eurotiales</taxon>
        <taxon>Aspergillaceae</taxon>
        <taxon>Penicillium</taxon>
    </lineage>
</organism>
<feature type="transmembrane region" description="Helical" evidence="5">
    <location>
        <begin position="81"/>
        <end position="100"/>
    </location>
</feature>
<sequence length="223" mass="25117">MLAITPAQWAALTPALSYIISTIIFEALDALGILAKYRILPIESESKANRVSRSVVLQHVVIYHIVLTAGALAFAELLPPRLSFLALAITDTWVFWWHYLTHKNTWLYRNIHAVHHRLYVPFSYGALYNHWADSLFGDNIAGLLGISLTNMTAAEQTFFLALATFKIVEDHAAYQLPWSPFTILGRFTGCSPTYHNIHHQSWGIKVSWALVSWDILSGADVQV</sequence>
<evidence type="ECO:0000256" key="1">
    <source>
        <dbReference type="ARBA" id="ARBA00004370"/>
    </source>
</evidence>
<dbReference type="AlphaFoldDB" id="A0A9W9ICK8"/>
<keyword evidence="3 5" id="KW-1133">Transmembrane helix</keyword>
<feature type="transmembrane region" description="Helical" evidence="5">
    <location>
        <begin position="15"/>
        <end position="34"/>
    </location>
</feature>
<dbReference type="GO" id="GO:0016491">
    <property type="term" value="F:oxidoreductase activity"/>
    <property type="evidence" value="ECO:0007669"/>
    <property type="project" value="InterPro"/>
</dbReference>
<reference evidence="7" key="2">
    <citation type="journal article" date="2023" name="IMA Fungus">
        <title>Comparative genomic study of the Penicillium genus elucidates a diverse pangenome and 15 lateral gene transfer events.</title>
        <authorList>
            <person name="Petersen C."/>
            <person name="Sorensen T."/>
            <person name="Nielsen M.R."/>
            <person name="Sondergaard T.E."/>
            <person name="Sorensen J.L."/>
            <person name="Fitzpatrick D.A."/>
            <person name="Frisvad J.C."/>
            <person name="Nielsen K.L."/>
        </authorList>
    </citation>
    <scope>NUCLEOTIDE SEQUENCE</scope>
    <source>
        <strain evidence="7">IBT 26290</strain>
    </source>
</reference>
<dbReference type="OrthoDB" id="3629789at2759"/>
<evidence type="ECO:0000256" key="3">
    <source>
        <dbReference type="ARBA" id="ARBA00022989"/>
    </source>
</evidence>
<dbReference type="GO" id="GO:0005506">
    <property type="term" value="F:iron ion binding"/>
    <property type="evidence" value="ECO:0007669"/>
    <property type="project" value="InterPro"/>
</dbReference>
<reference evidence="7" key="1">
    <citation type="submission" date="2022-11" db="EMBL/GenBank/DDBJ databases">
        <authorList>
            <person name="Petersen C."/>
        </authorList>
    </citation>
    <scope>NUCLEOTIDE SEQUENCE</scope>
    <source>
        <strain evidence="7">IBT 26290</strain>
    </source>
</reference>
<evidence type="ECO:0000259" key="6">
    <source>
        <dbReference type="Pfam" id="PF04116"/>
    </source>
</evidence>
<protein>
    <recommendedName>
        <fullName evidence="6">Fatty acid hydroxylase domain-containing protein</fullName>
    </recommendedName>
</protein>
<keyword evidence="4 5" id="KW-0472">Membrane</keyword>
<dbReference type="GeneID" id="81425827"/>
<keyword evidence="2 5" id="KW-0812">Transmembrane</keyword>
<comment type="subcellular location">
    <subcellularLocation>
        <location evidence="1">Membrane</location>
    </subcellularLocation>
</comment>
<evidence type="ECO:0000256" key="5">
    <source>
        <dbReference type="SAM" id="Phobius"/>
    </source>
</evidence>
<dbReference type="InterPro" id="IPR050307">
    <property type="entry name" value="Sterol_Desaturase_Related"/>
</dbReference>
<evidence type="ECO:0000256" key="4">
    <source>
        <dbReference type="ARBA" id="ARBA00023136"/>
    </source>
</evidence>
<dbReference type="Pfam" id="PF04116">
    <property type="entry name" value="FA_hydroxylase"/>
    <property type="match status" value="1"/>
</dbReference>
<evidence type="ECO:0000256" key="2">
    <source>
        <dbReference type="ARBA" id="ARBA00022692"/>
    </source>
</evidence>
<feature type="domain" description="Fatty acid hydroxylase" evidence="6">
    <location>
        <begin position="84"/>
        <end position="217"/>
    </location>
</feature>